<dbReference type="CDD" id="cd13673">
    <property type="entry name" value="PBP2_TRAP_SBP_like_2"/>
    <property type="match status" value="1"/>
</dbReference>
<dbReference type="STRING" id="571932.SAMN05421743_101261"/>
<organism evidence="5 6">
    <name type="scientific">Thalassobacillus cyri</name>
    <dbReference type="NCBI Taxonomy" id="571932"/>
    <lineage>
        <taxon>Bacteria</taxon>
        <taxon>Bacillati</taxon>
        <taxon>Bacillota</taxon>
        <taxon>Bacilli</taxon>
        <taxon>Bacillales</taxon>
        <taxon>Bacillaceae</taxon>
        <taxon>Thalassobacillus</taxon>
    </lineage>
</organism>
<evidence type="ECO:0000313" key="5">
    <source>
        <dbReference type="EMBL" id="SDZ80353.1"/>
    </source>
</evidence>
<dbReference type="Proteomes" id="UP000198584">
    <property type="component" value="Unassembled WGS sequence"/>
</dbReference>
<evidence type="ECO:0000256" key="4">
    <source>
        <dbReference type="SAM" id="SignalP"/>
    </source>
</evidence>
<gene>
    <name evidence="5" type="ORF">SAMN05421743_101261</name>
</gene>
<evidence type="ECO:0000256" key="2">
    <source>
        <dbReference type="ARBA" id="ARBA00022448"/>
    </source>
</evidence>
<reference evidence="5 6" key="1">
    <citation type="submission" date="2016-10" db="EMBL/GenBank/DDBJ databases">
        <authorList>
            <person name="de Groot N.N."/>
        </authorList>
    </citation>
    <scope>NUCLEOTIDE SEQUENCE [LARGE SCALE GENOMIC DNA]</scope>
    <source>
        <strain evidence="5 6">CCM7597</strain>
    </source>
</reference>
<evidence type="ECO:0000256" key="1">
    <source>
        <dbReference type="ARBA" id="ARBA00009023"/>
    </source>
</evidence>
<comment type="similarity">
    <text evidence="1">Belongs to the bacterial solute-binding protein 7 family.</text>
</comment>
<protein>
    <submittedName>
        <fullName evidence="5">TRAP-type C4-dicarboxylate transport system, substrate-binding protein</fullName>
    </submittedName>
</protein>
<dbReference type="Gene3D" id="3.40.190.170">
    <property type="entry name" value="Bacterial extracellular solute-binding protein, family 7"/>
    <property type="match status" value="1"/>
</dbReference>
<evidence type="ECO:0000313" key="6">
    <source>
        <dbReference type="Proteomes" id="UP000198584"/>
    </source>
</evidence>
<keyword evidence="6" id="KW-1185">Reference proteome</keyword>
<proteinExistence type="inferred from homology"/>
<keyword evidence="2" id="KW-0813">Transport</keyword>
<evidence type="ECO:0000256" key="3">
    <source>
        <dbReference type="ARBA" id="ARBA00022729"/>
    </source>
</evidence>
<dbReference type="EMBL" id="FNQR01000001">
    <property type="protein sequence ID" value="SDZ80353.1"/>
    <property type="molecule type" value="Genomic_DNA"/>
</dbReference>
<feature type="signal peptide" evidence="4">
    <location>
        <begin position="1"/>
        <end position="29"/>
    </location>
</feature>
<dbReference type="InterPro" id="IPR018389">
    <property type="entry name" value="DctP_fam"/>
</dbReference>
<dbReference type="PANTHER" id="PTHR33376">
    <property type="match status" value="1"/>
</dbReference>
<dbReference type="PANTHER" id="PTHR33376:SF7">
    <property type="entry name" value="C4-DICARBOXYLATE-BINDING PROTEIN DCTB"/>
    <property type="match status" value="1"/>
</dbReference>
<name>A0A1H3VZU9_9BACI</name>
<dbReference type="NCBIfam" id="NF037995">
    <property type="entry name" value="TRAP_S1"/>
    <property type="match status" value="1"/>
</dbReference>
<dbReference type="PROSITE" id="PS51257">
    <property type="entry name" value="PROKAR_LIPOPROTEIN"/>
    <property type="match status" value="1"/>
</dbReference>
<dbReference type="GO" id="GO:0055085">
    <property type="term" value="P:transmembrane transport"/>
    <property type="evidence" value="ECO:0007669"/>
    <property type="project" value="InterPro"/>
</dbReference>
<dbReference type="RefSeq" id="WP_218131873.1">
    <property type="nucleotide sequence ID" value="NZ_FNQR01000001.1"/>
</dbReference>
<dbReference type="AlphaFoldDB" id="A0A1H3VZU9"/>
<dbReference type="Pfam" id="PF03480">
    <property type="entry name" value="DctP"/>
    <property type="match status" value="1"/>
</dbReference>
<dbReference type="InterPro" id="IPR038404">
    <property type="entry name" value="TRAP_DctP_sf"/>
</dbReference>
<feature type="chain" id="PRO_5038486664" evidence="4">
    <location>
        <begin position="30"/>
        <end position="337"/>
    </location>
</feature>
<keyword evidence="3 4" id="KW-0732">Signal</keyword>
<sequence length="337" mass="38227">MNFKKSISLLFVLMMLTMGLIGCSSSTSAGEEKTFKIGHIRPEATGTDKDVQWFAEQIAEKTGDKVKFDIYPASQLGDYSVVQERVSMGDVEMQLAPVGPSLNKNMGITYMPYLVTNWEDALKYYGPDSEIAKAVDEMLQEENIKLLATYPKYFGGIALKEKPDNPADMSQKNIKIRVPGTKVFELTAKELGYSATPLPFAEAFTAMQTGIVDGVIGSGAEGYYANFRDLANYYLPLNDHFEMWYMYISNDTWKSLSAEEQEIFQNTAKELAEKRFASAEQETKDYEQKLRDEGIEVIEYTDEELENFAKQVRDNVWPELKKEYGEELFNRVTEGVQ</sequence>
<accession>A0A1H3VZU9</accession>